<proteinExistence type="predicted"/>
<dbReference type="RefSeq" id="WP_226603191.1">
    <property type="nucleotide sequence ID" value="NZ_JAJAQI010000001.1"/>
</dbReference>
<dbReference type="AlphaFoldDB" id="A0A9X1I9M9"/>
<reference evidence="1" key="1">
    <citation type="submission" date="2021-10" db="EMBL/GenBank/DDBJ databases">
        <title>Roseicella aerolatum sp. nov., isolated from aerosols of e-waste dismantling site.</title>
        <authorList>
            <person name="Qin T."/>
        </authorList>
    </citation>
    <scope>NUCLEOTIDE SEQUENCE</scope>
    <source>
        <strain evidence="1">GB24</strain>
    </source>
</reference>
<protein>
    <submittedName>
        <fullName evidence="1">Uncharacterized protein</fullName>
    </submittedName>
</protein>
<organism evidence="1 2">
    <name type="scientific">Roseicella aerolata</name>
    <dbReference type="NCBI Taxonomy" id="2883479"/>
    <lineage>
        <taxon>Bacteria</taxon>
        <taxon>Pseudomonadati</taxon>
        <taxon>Pseudomonadota</taxon>
        <taxon>Alphaproteobacteria</taxon>
        <taxon>Acetobacterales</taxon>
        <taxon>Roseomonadaceae</taxon>
        <taxon>Roseicella</taxon>
    </lineage>
</organism>
<gene>
    <name evidence="1" type="ORF">LHA35_00695</name>
</gene>
<name>A0A9X1I9M9_9PROT</name>
<accession>A0A9X1I9M9</accession>
<comment type="caution">
    <text evidence="1">The sequence shown here is derived from an EMBL/GenBank/DDBJ whole genome shotgun (WGS) entry which is preliminary data.</text>
</comment>
<dbReference type="Proteomes" id="UP001139311">
    <property type="component" value="Unassembled WGS sequence"/>
</dbReference>
<dbReference type="EMBL" id="JAJAQI010000001">
    <property type="protein sequence ID" value="MCB4820246.1"/>
    <property type="molecule type" value="Genomic_DNA"/>
</dbReference>
<sequence>MSGAESLANRLLCGAIQERERGGTSTWRSPLPPFFLGLSVLLMVNLGVDHEARREGFDELKAGARLGA</sequence>
<evidence type="ECO:0000313" key="1">
    <source>
        <dbReference type="EMBL" id="MCB4820246.1"/>
    </source>
</evidence>
<keyword evidence="2" id="KW-1185">Reference proteome</keyword>
<evidence type="ECO:0000313" key="2">
    <source>
        <dbReference type="Proteomes" id="UP001139311"/>
    </source>
</evidence>